<keyword evidence="5" id="KW-0732">Signal</keyword>
<dbReference type="GO" id="GO:0004650">
    <property type="term" value="F:polygalacturonase activity"/>
    <property type="evidence" value="ECO:0007669"/>
    <property type="project" value="InterPro"/>
</dbReference>
<keyword evidence="3 4" id="KW-0326">Glycosidase</keyword>
<dbReference type="OrthoDB" id="187139at2759"/>
<dbReference type="RefSeq" id="XP_004364733.1">
    <property type="nucleotide sequence ID" value="XM_004364676.2"/>
</dbReference>
<dbReference type="InterPro" id="IPR024535">
    <property type="entry name" value="RHGA/B-epi-like_pectate_lyase"/>
</dbReference>
<accession>A0A0D2WK53</accession>
<dbReference type="InterPro" id="IPR012334">
    <property type="entry name" value="Pectin_lyas_fold"/>
</dbReference>
<dbReference type="InterPro" id="IPR011050">
    <property type="entry name" value="Pectin_lyase_fold/virulence"/>
</dbReference>
<dbReference type="PhylomeDB" id="A0A0D2WK53"/>
<gene>
    <name evidence="7" type="ORF">CAOG_001865</name>
</gene>
<evidence type="ECO:0000256" key="3">
    <source>
        <dbReference type="ARBA" id="ARBA00023295"/>
    </source>
</evidence>
<sequence>MLQSAANWLFGAAIALSLLALVDAKPWPRAPASASYIDQYPSSTTPITLPVRSKSFNIVDYGAVGDNVTVNTAVFNKIVALVAANGDGEIYIPPGIFVSGTFNLTSHVTLRLASGAVLAGSPNFADHEIIPALPSYGRGRETESIFRYSSLVHGENLDDVVITSDNGQGVIDGNGMGWWAAHRASNLTYTRGHLVELMYTTDIMLVNVELRNSPFWTIHPYSSTNVLVSNVTINNPLDSPNTDGCDPDSCNQVVIQNCVFTVGDDCIAVKSGWDNPGIQYGVPTTDVVIRNMTMHTPTSAAIAIGSEMSGGVSNLLAQDIRAFNCSSGIRLKSARGRGGYLRNLTFDGVTLNDVKTALSINDFYGQHESIFYDPLAVPIIDSIFMSNIVGTAITIPGDFQGLFDAKITNVAISNVSLAVVGSGSYTCSYATGTQHAVVPVLCDAFARV</sequence>
<proteinExistence type="inferred from homology"/>
<dbReference type="Gene3D" id="2.160.20.10">
    <property type="entry name" value="Single-stranded right-handed beta-helix, Pectin lyase-like"/>
    <property type="match status" value="1"/>
</dbReference>
<dbReference type="InParanoid" id="A0A0D2WK53"/>
<reference evidence="8" key="1">
    <citation type="submission" date="2011-02" db="EMBL/GenBank/DDBJ databases">
        <title>The Genome Sequence of Capsaspora owczarzaki ATCC 30864.</title>
        <authorList>
            <person name="Russ C."/>
            <person name="Cuomo C."/>
            <person name="Burger G."/>
            <person name="Gray M.W."/>
            <person name="Holland P.W.H."/>
            <person name="King N."/>
            <person name="Lang F.B.F."/>
            <person name="Roger A.J."/>
            <person name="Ruiz-Trillo I."/>
            <person name="Young S.K."/>
            <person name="Zeng Q."/>
            <person name="Gargeya S."/>
            <person name="Alvarado L."/>
            <person name="Berlin A."/>
            <person name="Chapman S.B."/>
            <person name="Chen Z."/>
            <person name="Freedman E."/>
            <person name="Gellesch M."/>
            <person name="Goldberg J."/>
            <person name="Griggs A."/>
            <person name="Gujja S."/>
            <person name="Heilman E."/>
            <person name="Heiman D."/>
            <person name="Howarth C."/>
            <person name="Mehta T."/>
            <person name="Neiman D."/>
            <person name="Pearson M."/>
            <person name="Roberts A."/>
            <person name="Saif S."/>
            <person name="Shea T."/>
            <person name="Shenoy N."/>
            <person name="Sisk P."/>
            <person name="Stolte C."/>
            <person name="Sykes S."/>
            <person name="White J."/>
            <person name="Yandava C."/>
            <person name="Haas B."/>
            <person name="Nusbaum C."/>
            <person name="Birren B."/>
        </authorList>
    </citation>
    <scope>NUCLEOTIDE SEQUENCE</scope>
    <source>
        <strain evidence="8">ATCC 30864</strain>
    </source>
</reference>
<dbReference type="Proteomes" id="UP000008743">
    <property type="component" value="Unassembled WGS sequence"/>
</dbReference>
<evidence type="ECO:0000259" key="6">
    <source>
        <dbReference type="Pfam" id="PF12708"/>
    </source>
</evidence>
<protein>
    <submittedName>
        <fullName evidence="7">Polygalacturonase</fullName>
    </submittedName>
</protein>
<evidence type="ECO:0000313" key="7">
    <source>
        <dbReference type="EMBL" id="KJE90565.1"/>
    </source>
</evidence>
<dbReference type="SUPFAM" id="SSF51126">
    <property type="entry name" value="Pectin lyase-like"/>
    <property type="match status" value="1"/>
</dbReference>
<feature type="domain" description="Rhamnogalacturonase A/B/Epimerase-like pectate lyase" evidence="6">
    <location>
        <begin position="56"/>
        <end position="131"/>
    </location>
</feature>
<dbReference type="Pfam" id="PF00295">
    <property type="entry name" value="Glyco_hydro_28"/>
    <property type="match status" value="1"/>
</dbReference>
<dbReference type="STRING" id="595528.A0A0D2WK53"/>
<evidence type="ECO:0000313" key="8">
    <source>
        <dbReference type="Proteomes" id="UP000008743"/>
    </source>
</evidence>
<dbReference type="OMA" id="VGDDCIT"/>
<evidence type="ECO:0000256" key="2">
    <source>
        <dbReference type="ARBA" id="ARBA00022801"/>
    </source>
</evidence>
<dbReference type="GO" id="GO:0005975">
    <property type="term" value="P:carbohydrate metabolic process"/>
    <property type="evidence" value="ECO:0007669"/>
    <property type="project" value="InterPro"/>
</dbReference>
<dbReference type="InterPro" id="IPR000743">
    <property type="entry name" value="Glyco_hydro_28"/>
</dbReference>
<keyword evidence="8" id="KW-1185">Reference proteome</keyword>
<organism evidence="7 8">
    <name type="scientific">Capsaspora owczarzaki (strain ATCC 30864)</name>
    <dbReference type="NCBI Taxonomy" id="595528"/>
    <lineage>
        <taxon>Eukaryota</taxon>
        <taxon>Filasterea</taxon>
        <taxon>Capsaspora</taxon>
    </lineage>
</organism>
<dbReference type="Pfam" id="PF12708">
    <property type="entry name" value="Pect-lyase_RHGA_epim"/>
    <property type="match status" value="1"/>
</dbReference>
<feature type="chain" id="PRO_5002254433" evidence="5">
    <location>
        <begin position="25"/>
        <end position="448"/>
    </location>
</feature>
<dbReference type="InterPro" id="IPR051801">
    <property type="entry name" value="GH28_Enzymes"/>
</dbReference>
<keyword evidence="2 4" id="KW-0378">Hydrolase</keyword>
<dbReference type="eggNOG" id="ENOG502QS6M">
    <property type="taxonomic scope" value="Eukaryota"/>
</dbReference>
<name>A0A0D2WK53_CAPO3</name>
<dbReference type="InterPro" id="IPR006626">
    <property type="entry name" value="PbH1"/>
</dbReference>
<dbReference type="EMBL" id="KE346361">
    <property type="protein sequence ID" value="KJE90565.1"/>
    <property type="molecule type" value="Genomic_DNA"/>
</dbReference>
<evidence type="ECO:0000256" key="4">
    <source>
        <dbReference type="RuleBase" id="RU361169"/>
    </source>
</evidence>
<evidence type="ECO:0000256" key="5">
    <source>
        <dbReference type="SAM" id="SignalP"/>
    </source>
</evidence>
<feature type="signal peptide" evidence="5">
    <location>
        <begin position="1"/>
        <end position="24"/>
    </location>
</feature>
<evidence type="ECO:0000256" key="1">
    <source>
        <dbReference type="ARBA" id="ARBA00008834"/>
    </source>
</evidence>
<dbReference type="SMART" id="SM00710">
    <property type="entry name" value="PbH1"/>
    <property type="match status" value="5"/>
</dbReference>
<dbReference type="PANTHER" id="PTHR31339">
    <property type="entry name" value="PECTIN LYASE-RELATED"/>
    <property type="match status" value="1"/>
</dbReference>
<comment type="similarity">
    <text evidence="1 4">Belongs to the glycosyl hydrolase 28 family.</text>
</comment>
<dbReference type="PANTHER" id="PTHR31339:SF9">
    <property type="entry name" value="PLASMIN AND FIBRONECTIN-BINDING PROTEIN A"/>
    <property type="match status" value="1"/>
</dbReference>
<dbReference type="AlphaFoldDB" id="A0A0D2WK53"/>